<dbReference type="CTD" id="20316608"/>
<evidence type="ECO:0000256" key="1">
    <source>
        <dbReference type="SAM" id="MobiDB-lite"/>
    </source>
</evidence>
<proteinExistence type="predicted"/>
<gene>
    <name evidence="2" type="ORF">T265_02420</name>
</gene>
<organism evidence="2 3">
    <name type="scientific">Opisthorchis viverrini</name>
    <name type="common">Southeast Asian liver fluke</name>
    <dbReference type="NCBI Taxonomy" id="6198"/>
    <lineage>
        <taxon>Eukaryota</taxon>
        <taxon>Metazoa</taxon>
        <taxon>Spiralia</taxon>
        <taxon>Lophotrochozoa</taxon>
        <taxon>Platyhelminthes</taxon>
        <taxon>Trematoda</taxon>
        <taxon>Digenea</taxon>
        <taxon>Opisthorchiida</taxon>
        <taxon>Opisthorchiata</taxon>
        <taxon>Opisthorchiidae</taxon>
        <taxon>Opisthorchis</taxon>
    </lineage>
</organism>
<dbReference type="Proteomes" id="UP000054324">
    <property type="component" value="Unassembled WGS sequence"/>
</dbReference>
<evidence type="ECO:0000313" key="3">
    <source>
        <dbReference type="Proteomes" id="UP000054324"/>
    </source>
</evidence>
<sequence length="118" mass="13311">MIDVRLATAIETLLRCMRYNGTKPDASTCRSRELVNNQVTLKLRMESNLMLVCWDQMDDSLHCLVHLGLCEDQSHTQNGQEKALSNLRCQPVLRQEAARYEASSNRGPGAADVKQHPD</sequence>
<dbReference type="EMBL" id="KL596647">
    <property type="protein sequence ID" value="KER31374.1"/>
    <property type="molecule type" value="Genomic_DNA"/>
</dbReference>
<name>A0A075AIC1_OPIVI</name>
<keyword evidence="3" id="KW-1185">Reference proteome</keyword>
<dbReference type="AlphaFoldDB" id="A0A075AIC1"/>
<accession>A0A075AIC1</accession>
<reference evidence="2 3" key="1">
    <citation type="submission" date="2013-11" db="EMBL/GenBank/DDBJ databases">
        <title>Opisthorchis viverrini - life in the bile duct.</title>
        <authorList>
            <person name="Young N.D."/>
            <person name="Nagarajan N."/>
            <person name="Lin S.J."/>
            <person name="Korhonen P.K."/>
            <person name="Jex A.R."/>
            <person name="Hall R.S."/>
            <person name="Safavi-Hemami H."/>
            <person name="Kaewkong W."/>
            <person name="Bertrand D."/>
            <person name="Gao S."/>
            <person name="Seet Q."/>
            <person name="Wongkham S."/>
            <person name="Teh B.T."/>
            <person name="Wongkham C."/>
            <person name="Intapan P.M."/>
            <person name="Maleewong W."/>
            <person name="Yang X."/>
            <person name="Hu M."/>
            <person name="Wang Z."/>
            <person name="Hofmann A."/>
            <person name="Sternberg P.W."/>
            <person name="Tan P."/>
            <person name="Wang J."/>
            <person name="Gasser R.B."/>
        </authorList>
    </citation>
    <scope>NUCLEOTIDE SEQUENCE [LARGE SCALE GENOMIC DNA]</scope>
</reference>
<dbReference type="RefSeq" id="XP_009164917.1">
    <property type="nucleotide sequence ID" value="XM_009166653.1"/>
</dbReference>
<evidence type="ECO:0000313" key="2">
    <source>
        <dbReference type="EMBL" id="KER31374.1"/>
    </source>
</evidence>
<dbReference type="KEGG" id="ovi:T265_02420"/>
<dbReference type="GeneID" id="20316608"/>
<feature type="region of interest" description="Disordered" evidence="1">
    <location>
        <begin position="98"/>
        <end position="118"/>
    </location>
</feature>
<protein>
    <submittedName>
        <fullName evidence="2">Uncharacterized protein</fullName>
    </submittedName>
</protein>